<dbReference type="AlphaFoldDB" id="A0AAV4WWU2"/>
<protein>
    <submittedName>
        <fullName evidence="1">Uncharacterized protein</fullName>
    </submittedName>
</protein>
<accession>A0AAV4WWU2</accession>
<dbReference type="Proteomes" id="UP001054945">
    <property type="component" value="Unassembled WGS sequence"/>
</dbReference>
<evidence type="ECO:0000313" key="1">
    <source>
        <dbReference type="EMBL" id="GIY86405.1"/>
    </source>
</evidence>
<sequence>MPLPTPFLLRDPLAKCIHPRSSQRMEKDCFHRQILVEPWRGSCHFRHLMKGGEDVGMRQENVPALFEGWKVHQIPLKNRYNK</sequence>
<proteinExistence type="predicted"/>
<organism evidence="1 2">
    <name type="scientific">Caerostris extrusa</name>
    <name type="common">Bark spider</name>
    <name type="synonym">Caerostris bankana</name>
    <dbReference type="NCBI Taxonomy" id="172846"/>
    <lineage>
        <taxon>Eukaryota</taxon>
        <taxon>Metazoa</taxon>
        <taxon>Ecdysozoa</taxon>
        <taxon>Arthropoda</taxon>
        <taxon>Chelicerata</taxon>
        <taxon>Arachnida</taxon>
        <taxon>Araneae</taxon>
        <taxon>Araneomorphae</taxon>
        <taxon>Entelegynae</taxon>
        <taxon>Araneoidea</taxon>
        <taxon>Araneidae</taxon>
        <taxon>Caerostris</taxon>
    </lineage>
</organism>
<name>A0AAV4WWU2_CAEEX</name>
<gene>
    <name evidence="1" type="ORF">CEXT_218981</name>
</gene>
<reference evidence="1 2" key="1">
    <citation type="submission" date="2021-06" db="EMBL/GenBank/DDBJ databases">
        <title>Caerostris extrusa draft genome.</title>
        <authorList>
            <person name="Kono N."/>
            <person name="Arakawa K."/>
        </authorList>
    </citation>
    <scope>NUCLEOTIDE SEQUENCE [LARGE SCALE GENOMIC DNA]</scope>
</reference>
<keyword evidence="2" id="KW-1185">Reference proteome</keyword>
<comment type="caution">
    <text evidence="1">The sequence shown here is derived from an EMBL/GenBank/DDBJ whole genome shotgun (WGS) entry which is preliminary data.</text>
</comment>
<evidence type="ECO:0000313" key="2">
    <source>
        <dbReference type="Proteomes" id="UP001054945"/>
    </source>
</evidence>
<dbReference type="EMBL" id="BPLR01016790">
    <property type="protein sequence ID" value="GIY86405.1"/>
    <property type="molecule type" value="Genomic_DNA"/>
</dbReference>